<dbReference type="InterPro" id="IPR004181">
    <property type="entry name" value="Znf_MIZ"/>
</dbReference>
<dbReference type="CDD" id="cd05162">
    <property type="entry name" value="PWWP"/>
    <property type="match status" value="1"/>
</dbReference>
<feature type="domain" description="SP-RING-type" evidence="5">
    <location>
        <begin position="464"/>
        <end position="512"/>
    </location>
</feature>
<evidence type="ECO:0000256" key="2">
    <source>
        <dbReference type="ARBA" id="ARBA00022771"/>
    </source>
</evidence>
<keyword evidence="3" id="KW-0862">Zinc</keyword>
<feature type="compositionally biased region" description="Basic residues" evidence="4">
    <location>
        <begin position="191"/>
        <end position="200"/>
    </location>
</feature>
<feature type="region of interest" description="Disordered" evidence="4">
    <location>
        <begin position="182"/>
        <end position="253"/>
    </location>
</feature>
<keyword evidence="1" id="KW-0479">Metal-binding</keyword>
<dbReference type="CDD" id="cd16650">
    <property type="entry name" value="SP-RING_PIAS-like"/>
    <property type="match status" value="1"/>
</dbReference>
<sequence length="570" mass="63149">MSQQPLYLYFTVFSHFDCATCALYSVSSLSLFFYVNQSEVYSEVAMSFPMGTLLWIKCDDGEWWPATVRDVGNDLLRHMDCGFDTCVEFYHDPGNIYPINASSVDVRPMHVVEAEREEDEKPLFRVKRTSHAVRRAIAANREVTPSTAVTQSYCARELTCMSALLDSVNADTASQLRQTLQSEGVDLSSRGIRRAARRKPREALKTPSLPGAPSISSSTEDAPIVADAPSGSALGRKSSSRTTTSQRRQRKVAKSESVIEAEVAYREPLDPAKLDALRLGVFESSDRFVLSPVYRYLDVLGGVEVEGNCVKTTLPSPLAFHEEPSGGFPPTQRVLLVPLKNLSHGHIDGWMQPFEYEGNQISMVLSVNGETVAMPSGTSLPSGREKDAVRTAPVVDVTDHVMHGELFSLRVSFTGFIDDAKLWEGIIVAVHVEHMDMDVLVNQIMSSNLVPARADRDDVVGVQVRVVCPLTSLPLVIPVRGVDCEHMQCVELRSLLIHCIRTNVWNCPLCWAPTTPGTITVNRRLKEWLEAHCSWVGEVDFIMETPQGTPLHVVWRKKNSATVTAVFAVE</sequence>
<dbReference type="GO" id="GO:0061665">
    <property type="term" value="F:SUMO ligase activity"/>
    <property type="evidence" value="ECO:0007669"/>
    <property type="project" value="TreeGrafter"/>
</dbReference>
<protein>
    <recommendedName>
        <fullName evidence="5">SP-RING-type domain-containing protein</fullName>
    </recommendedName>
</protein>
<evidence type="ECO:0000256" key="4">
    <source>
        <dbReference type="SAM" id="MobiDB-lite"/>
    </source>
</evidence>
<evidence type="ECO:0000259" key="5">
    <source>
        <dbReference type="Pfam" id="PF02891"/>
    </source>
</evidence>
<dbReference type="PANTHER" id="PTHR10782:SF4">
    <property type="entry name" value="TONALLI, ISOFORM E"/>
    <property type="match status" value="1"/>
</dbReference>
<reference evidence="6" key="1">
    <citation type="journal article" date="2012" name="Proc. Natl. Acad. Sci. U.S.A.">
        <title>Antigenic diversity is generated by distinct evolutionary mechanisms in African trypanosome species.</title>
        <authorList>
            <person name="Jackson A.P."/>
            <person name="Berry A."/>
            <person name="Aslett M."/>
            <person name="Allison H.C."/>
            <person name="Burton P."/>
            <person name="Vavrova-Anderson J."/>
            <person name="Brown R."/>
            <person name="Browne H."/>
            <person name="Corton N."/>
            <person name="Hauser H."/>
            <person name="Gamble J."/>
            <person name="Gilderthorp R."/>
            <person name="Marcello L."/>
            <person name="McQuillan J."/>
            <person name="Otto T.D."/>
            <person name="Quail M.A."/>
            <person name="Sanders M.J."/>
            <person name="van Tonder A."/>
            <person name="Ginger M.L."/>
            <person name="Field M.C."/>
            <person name="Barry J.D."/>
            <person name="Hertz-Fowler C."/>
            <person name="Berriman M."/>
        </authorList>
    </citation>
    <scope>NUCLEOTIDE SEQUENCE</scope>
    <source>
        <strain evidence="6">Y486</strain>
    </source>
</reference>
<gene>
    <name evidence="6" type="ORF">TVY486_0604200</name>
</gene>
<dbReference type="PANTHER" id="PTHR10782">
    <property type="entry name" value="ZINC FINGER MIZ DOMAIN-CONTAINING PROTEIN"/>
    <property type="match status" value="1"/>
</dbReference>
<feature type="compositionally biased region" description="Low complexity" evidence="4">
    <location>
        <begin position="236"/>
        <end position="246"/>
    </location>
</feature>
<name>G0TXD9_TRYVY</name>
<organism evidence="6">
    <name type="scientific">Trypanosoma vivax (strain Y486)</name>
    <dbReference type="NCBI Taxonomy" id="1055687"/>
    <lineage>
        <taxon>Eukaryota</taxon>
        <taxon>Discoba</taxon>
        <taxon>Euglenozoa</taxon>
        <taxon>Kinetoplastea</taxon>
        <taxon>Metakinetoplastina</taxon>
        <taxon>Trypanosomatida</taxon>
        <taxon>Trypanosomatidae</taxon>
        <taxon>Trypanosoma</taxon>
        <taxon>Duttonella</taxon>
    </lineage>
</organism>
<dbReference type="Gene3D" id="3.30.40.10">
    <property type="entry name" value="Zinc/RING finger domain, C3HC4 (zinc finger)"/>
    <property type="match status" value="1"/>
</dbReference>
<dbReference type="VEuPathDB" id="TriTrypDB:TvY486_0604200"/>
<evidence type="ECO:0000256" key="3">
    <source>
        <dbReference type="ARBA" id="ARBA00022833"/>
    </source>
</evidence>
<dbReference type="EMBL" id="HE573022">
    <property type="protein sequence ID" value="CCC48629.1"/>
    <property type="molecule type" value="Genomic_DNA"/>
</dbReference>
<keyword evidence="2" id="KW-0863">Zinc-finger</keyword>
<dbReference type="GO" id="GO:0016925">
    <property type="term" value="P:protein sumoylation"/>
    <property type="evidence" value="ECO:0007669"/>
    <property type="project" value="TreeGrafter"/>
</dbReference>
<dbReference type="GO" id="GO:0008270">
    <property type="term" value="F:zinc ion binding"/>
    <property type="evidence" value="ECO:0007669"/>
    <property type="project" value="UniProtKB-KW"/>
</dbReference>
<evidence type="ECO:0000313" key="6">
    <source>
        <dbReference type="EMBL" id="CCC48629.1"/>
    </source>
</evidence>
<dbReference type="Gene3D" id="2.30.30.140">
    <property type="match status" value="1"/>
</dbReference>
<dbReference type="InterPro" id="IPR013083">
    <property type="entry name" value="Znf_RING/FYVE/PHD"/>
</dbReference>
<dbReference type="SUPFAM" id="SSF63748">
    <property type="entry name" value="Tudor/PWWP/MBT"/>
    <property type="match status" value="1"/>
</dbReference>
<dbReference type="GO" id="GO:0000785">
    <property type="term" value="C:chromatin"/>
    <property type="evidence" value="ECO:0007669"/>
    <property type="project" value="TreeGrafter"/>
</dbReference>
<dbReference type="AlphaFoldDB" id="G0TXD9"/>
<evidence type="ECO:0000256" key="1">
    <source>
        <dbReference type="ARBA" id="ARBA00022723"/>
    </source>
</evidence>
<proteinExistence type="predicted"/>
<accession>G0TXD9</accession>
<dbReference type="Pfam" id="PF02891">
    <property type="entry name" value="zf-MIZ"/>
    <property type="match status" value="1"/>
</dbReference>